<evidence type="ECO:0000313" key="4">
    <source>
        <dbReference type="Proteomes" id="UP001596296"/>
    </source>
</evidence>
<dbReference type="EMBL" id="JBHSXL010000011">
    <property type="protein sequence ID" value="MFC6893730.1"/>
    <property type="molecule type" value="Genomic_DNA"/>
</dbReference>
<dbReference type="Pfam" id="PF00534">
    <property type="entry name" value="Glycos_transf_1"/>
    <property type="match status" value="1"/>
</dbReference>
<organism evidence="3 4">
    <name type="scientific">Halopenitus salinus</name>
    <dbReference type="NCBI Taxonomy" id="1198295"/>
    <lineage>
        <taxon>Archaea</taxon>
        <taxon>Methanobacteriati</taxon>
        <taxon>Methanobacteriota</taxon>
        <taxon>Stenosarchaea group</taxon>
        <taxon>Halobacteria</taxon>
        <taxon>Halobacteriales</taxon>
        <taxon>Haloferacaceae</taxon>
        <taxon>Halopenitus</taxon>
    </lineage>
</organism>
<dbReference type="EC" id="2.4.-.-" evidence="3"/>
<dbReference type="PANTHER" id="PTHR45947:SF3">
    <property type="entry name" value="SULFOQUINOVOSYL TRANSFERASE SQD2"/>
    <property type="match status" value="1"/>
</dbReference>
<evidence type="ECO:0000313" key="3">
    <source>
        <dbReference type="EMBL" id="MFC6893730.1"/>
    </source>
</evidence>
<keyword evidence="4" id="KW-1185">Reference proteome</keyword>
<dbReference type="InterPro" id="IPR050194">
    <property type="entry name" value="Glycosyltransferase_grp1"/>
</dbReference>
<dbReference type="GO" id="GO:0016757">
    <property type="term" value="F:glycosyltransferase activity"/>
    <property type="evidence" value="ECO:0007669"/>
    <property type="project" value="UniProtKB-KW"/>
</dbReference>
<name>A0ABD5UZ70_9EURY</name>
<dbReference type="InterPro" id="IPR001296">
    <property type="entry name" value="Glyco_trans_1"/>
</dbReference>
<reference evidence="3 4" key="1">
    <citation type="journal article" date="2019" name="Int. J. Syst. Evol. Microbiol.">
        <title>The Global Catalogue of Microorganisms (GCM) 10K type strain sequencing project: providing services to taxonomists for standard genome sequencing and annotation.</title>
        <authorList>
            <consortium name="The Broad Institute Genomics Platform"/>
            <consortium name="The Broad Institute Genome Sequencing Center for Infectious Disease"/>
            <person name="Wu L."/>
            <person name="Ma J."/>
        </authorList>
    </citation>
    <scope>NUCLEOTIDE SEQUENCE [LARGE SCALE GENOMIC DNA]</scope>
    <source>
        <strain evidence="3 4">SKJ47</strain>
    </source>
</reference>
<keyword evidence="3" id="KW-0808">Transferase</keyword>
<dbReference type="CDD" id="cd03801">
    <property type="entry name" value="GT4_PimA-like"/>
    <property type="match status" value="1"/>
</dbReference>
<comment type="caution">
    <text evidence="3">The sequence shown here is derived from an EMBL/GenBank/DDBJ whole genome shotgun (WGS) entry which is preliminary data.</text>
</comment>
<dbReference type="Gene3D" id="3.40.50.2000">
    <property type="entry name" value="Glycogen Phosphorylase B"/>
    <property type="match status" value="2"/>
</dbReference>
<evidence type="ECO:0000259" key="1">
    <source>
        <dbReference type="Pfam" id="PF00534"/>
    </source>
</evidence>
<feature type="domain" description="Glycosyltransferase subfamily 4-like N-terminal" evidence="2">
    <location>
        <begin position="15"/>
        <end position="179"/>
    </location>
</feature>
<dbReference type="PANTHER" id="PTHR45947">
    <property type="entry name" value="SULFOQUINOVOSYL TRANSFERASE SQD2"/>
    <property type="match status" value="1"/>
</dbReference>
<protein>
    <submittedName>
        <fullName evidence="3">Glycosyltransferase family 4 protein</fullName>
        <ecNumber evidence="3">2.4.-.-</ecNumber>
    </submittedName>
</protein>
<proteinExistence type="predicted"/>
<dbReference type="Pfam" id="PF13439">
    <property type="entry name" value="Glyco_transf_4"/>
    <property type="match status" value="1"/>
</dbReference>
<feature type="domain" description="Glycosyl transferase family 1" evidence="1">
    <location>
        <begin position="190"/>
        <end position="340"/>
    </location>
</feature>
<dbReference type="RefSeq" id="WP_379746126.1">
    <property type="nucleotide sequence ID" value="NZ_JBHSVN010000001.1"/>
</dbReference>
<evidence type="ECO:0000259" key="2">
    <source>
        <dbReference type="Pfam" id="PF13439"/>
    </source>
</evidence>
<accession>A0ABD5UZ70</accession>
<dbReference type="InterPro" id="IPR028098">
    <property type="entry name" value="Glyco_trans_4-like_N"/>
</dbReference>
<sequence length="369" mass="40843">MKILRVSHWLYPDEIGGGEYHVHAMSRDQAAMGHDVTVLKVTDDVETVKREWRDGYEIVYCPATFNVLKNDISIPVAKKIFGSSDFDVIHAHSHFYFSTNLAALNRCFSDTPLAITNHSLYSQSAPERVFDLYLRTIGKWTYNQADIAFCYTDAEKDALRELGVKSRIEVIPNGIDTERFTPDGQGMESIDANGPVVLFVGRFVDGKRPELVIDAFGDVLTEYPDAELYLCGDGPLHESTKHQTRDLGINESVTFIGEVSYEKMPTVYRSSDILVLPSRAEGVPRAVLEAMASGVPVVTSDLEQISKIVGKGGRVIQTDSADALSATISKVLAADKASVSAREQVVENHQWQSTVTHTTKLLESLCHCK</sequence>
<gene>
    <name evidence="3" type="ORF">ACFQE9_14095</name>
</gene>
<dbReference type="Proteomes" id="UP001596296">
    <property type="component" value="Unassembled WGS sequence"/>
</dbReference>
<dbReference type="SUPFAM" id="SSF53756">
    <property type="entry name" value="UDP-Glycosyltransferase/glycogen phosphorylase"/>
    <property type="match status" value="1"/>
</dbReference>
<keyword evidence="3" id="KW-0328">Glycosyltransferase</keyword>
<dbReference type="AlphaFoldDB" id="A0ABD5UZ70"/>